<reference evidence="1 2" key="1">
    <citation type="submission" date="2020-11" db="EMBL/GenBank/DDBJ databases">
        <title>Genomic insight of Alicyclobacillus mali FL 18 reveals a new arsenic-resistant strain, with potential in environmental biotechnology.</title>
        <authorList>
            <person name="Fiorentino G."/>
            <person name="Gallo G."/>
            <person name="Aulitto M."/>
        </authorList>
    </citation>
    <scope>NUCLEOTIDE SEQUENCE [LARGE SCALE GENOMIC DNA]</scope>
    <source>
        <strain evidence="1 2">FL 18</strain>
    </source>
</reference>
<evidence type="ECO:0000313" key="2">
    <source>
        <dbReference type="Proteomes" id="UP000642910"/>
    </source>
</evidence>
<gene>
    <name evidence="1" type="ORF">IW967_09100</name>
</gene>
<name>A0ABS0F414_9BACL</name>
<accession>A0ABS0F414</accession>
<protein>
    <recommendedName>
        <fullName evidence="3">Spore germination protein gerPA/gerPF</fullName>
    </recommendedName>
</protein>
<keyword evidence="2" id="KW-1185">Reference proteome</keyword>
<evidence type="ECO:0008006" key="3">
    <source>
        <dbReference type="Google" id="ProtNLM"/>
    </source>
</evidence>
<dbReference type="EMBL" id="JADPKZ010000040">
    <property type="protein sequence ID" value="MBF8378022.1"/>
    <property type="molecule type" value="Genomic_DNA"/>
</dbReference>
<evidence type="ECO:0000313" key="1">
    <source>
        <dbReference type="EMBL" id="MBF8378022.1"/>
    </source>
</evidence>
<organism evidence="1 2">
    <name type="scientific">Alicyclobacillus mali</name>
    <name type="common">ex Roth et al. 2021</name>
    <dbReference type="NCBI Taxonomy" id="1123961"/>
    <lineage>
        <taxon>Bacteria</taxon>
        <taxon>Bacillati</taxon>
        <taxon>Bacillota</taxon>
        <taxon>Bacilli</taxon>
        <taxon>Bacillales</taxon>
        <taxon>Alicyclobacillaceae</taxon>
        <taxon>Alicyclobacillus</taxon>
    </lineage>
</organism>
<dbReference type="Proteomes" id="UP000642910">
    <property type="component" value="Unassembled WGS sequence"/>
</dbReference>
<comment type="caution">
    <text evidence="1">The sequence shown here is derived from an EMBL/GenBank/DDBJ whole genome shotgun (WGS) entry which is preliminary data.</text>
</comment>
<proteinExistence type="predicted"/>
<dbReference type="RefSeq" id="WP_067846931.1">
    <property type="nucleotide sequence ID" value="NZ_JADPKZ010000040.1"/>
</dbReference>
<sequence length="82" mass="8965">MPTVIAFQAILSNTPQQNSGIFIGEINIGGWDAHVKSNAAQAAVLGSRNAHLFTRNLNIDSYELCDGLIFDQDFKPTWGIQC</sequence>